<evidence type="ECO:0000256" key="5">
    <source>
        <dbReference type="ARBA" id="ARBA00022840"/>
    </source>
</evidence>
<comment type="similarity">
    <text evidence="9">Belongs to the carbohydrate kinase PfkB family. Ribokinase subfamily.</text>
</comment>
<evidence type="ECO:0000256" key="3">
    <source>
        <dbReference type="ARBA" id="ARBA00022741"/>
    </source>
</evidence>
<gene>
    <name evidence="9" type="primary">rbsK</name>
    <name evidence="11" type="ORF">GO986_13635</name>
</gene>
<proteinExistence type="inferred from homology"/>
<feature type="binding site" evidence="9">
    <location>
        <position position="238"/>
    </location>
    <ligand>
        <name>K(+)</name>
        <dbReference type="ChEBI" id="CHEBI:29103"/>
    </ligand>
</feature>
<dbReference type="GO" id="GO:0005524">
    <property type="term" value="F:ATP binding"/>
    <property type="evidence" value="ECO:0007669"/>
    <property type="project" value="UniProtKB-UniRule"/>
</dbReference>
<dbReference type="UniPathway" id="UPA00916">
    <property type="reaction ID" value="UER00889"/>
</dbReference>
<comment type="caution">
    <text evidence="11">The sequence shown here is derived from an EMBL/GenBank/DDBJ whole genome shotgun (WGS) entry which is preliminary data.</text>
</comment>
<evidence type="ECO:0000313" key="11">
    <source>
        <dbReference type="EMBL" id="MVN87800.1"/>
    </source>
</evidence>
<feature type="binding site" evidence="9">
    <location>
        <begin position="38"/>
        <end position="42"/>
    </location>
    <ligand>
        <name>substrate</name>
    </ligand>
</feature>
<dbReference type="GO" id="GO:0004747">
    <property type="term" value="F:ribokinase activity"/>
    <property type="evidence" value="ECO:0007669"/>
    <property type="project" value="UniProtKB-UniRule"/>
</dbReference>
<keyword evidence="12" id="KW-1185">Reference proteome</keyword>
<organism evidence="11 12">
    <name type="scientific">Deinococcus arboris</name>
    <dbReference type="NCBI Taxonomy" id="2682977"/>
    <lineage>
        <taxon>Bacteria</taxon>
        <taxon>Thermotogati</taxon>
        <taxon>Deinococcota</taxon>
        <taxon>Deinococci</taxon>
        <taxon>Deinococcales</taxon>
        <taxon>Deinococcaceae</taxon>
        <taxon>Deinococcus</taxon>
    </lineage>
</organism>
<comment type="subcellular location">
    <subcellularLocation>
        <location evidence="9">Cytoplasm</location>
    </subcellularLocation>
</comment>
<keyword evidence="2 9" id="KW-0479">Metal-binding</keyword>
<evidence type="ECO:0000256" key="2">
    <source>
        <dbReference type="ARBA" id="ARBA00022723"/>
    </source>
</evidence>
<keyword evidence="7 9" id="KW-0630">Potassium</keyword>
<protein>
    <recommendedName>
        <fullName evidence="9">Ribokinase</fullName>
        <shortName evidence="9">RK</shortName>
        <ecNumber evidence="9">2.7.1.15</ecNumber>
    </recommendedName>
</protein>
<dbReference type="InterPro" id="IPR011611">
    <property type="entry name" value="PfkB_dom"/>
</dbReference>
<feature type="binding site" evidence="9">
    <location>
        <position position="279"/>
    </location>
    <ligand>
        <name>K(+)</name>
        <dbReference type="ChEBI" id="CHEBI:29103"/>
    </ligand>
</feature>
<evidence type="ECO:0000256" key="8">
    <source>
        <dbReference type="ARBA" id="ARBA00023277"/>
    </source>
</evidence>
<dbReference type="PANTHER" id="PTHR10584">
    <property type="entry name" value="SUGAR KINASE"/>
    <property type="match status" value="1"/>
</dbReference>
<feature type="active site" description="Proton acceptor" evidence="9">
    <location>
        <position position="244"/>
    </location>
</feature>
<evidence type="ECO:0000256" key="9">
    <source>
        <dbReference type="HAMAP-Rule" id="MF_01987"/>
    </source>
</evidence>
<reference evidence="11 12" key="1">
    <citation type="submission" date="2019-12" db="EMBL/GenBank/DDBJ databases">
        <title>Deinococcus sp. HMF7620 Genome sequencing and assembly.</title>
        <authorList>
            <person name="Kang H."/>
            <person name="Kim H."/>
            <person name="Joh K."/>
        </authorList>
    </citation>
    <scope>NUCLEOTIDE SEQUENCE [LARGE SCALE GENOMIC DNA]</scope>
    <source>
        <strain evidence="11 12">HMF7620</strain>
    </source>
</reference>
<comment type="caution">
    <text evidence="9">Lacks conserved residue(s) required for the propagation of feature annotation.</text>
</comment>
<feature type="binding site" evidence="9">
    <location>
        <position position="135"/>
    </location>
    <ligand>
        <name>substrate</name>
    </ligand>
</feature>
<comment type="activity regulation">
    <text evidence="9">Activated by a monovalent cation that binds near, but not in, the active site. The most likely occupant of the site in vivo is potassium. Ion binding induces a conformational change that may alter substrate affinity.</text>
</comment>
<evidence type="ECO:0000256" key="7">
    <source>
        <dbReference type="ARBA" id="ARBA00022958"/>
    </source>
</evidence>
<dbReference type="GO" id="GO:0046872">
    <property type="term" value="F:metal ion binding"/>
    <property type="evidence" value="ECO:0007669"/>
    <property type="project" value="UniProtKB-KW"/>
</dbReference>
<dbReference type="InterPro" id="IPR029056">
    <property type="entry name" value="Ribokinase-like"/>
</dbReference>
<keyword evidence="8 9" id="KW-0119">Carbohydrate metabolism</keyword>
<evidence type="ECO:0000256" key="4">
    <source>
        <dbReference type="ARBA" id="ARBA00022777"/>
    </source>
</evidence>
<comment type="function">
    <text evidence="9">Catalyzes the phosphorylation of ribose at O-5 in a reaction requiring ATP and magnesium. The resulting D-ribose-5-phosphate can then be used either for sythesis of nucleotides, histidine, and tryptophan, or as a component of the pentose phosphate pathway.</text>
</comment>
<accession>A0A7C9LV93</accession>
<dbReference type="SUPFAM" id="SSF53613">
    <property type="entry name" value="Ribokinase-like"/>
    <property type="match status" value="1"/>
</dbReference>
<dbReference type="GO" id="GO:0019303">
    <property type="term" value="P:D-ribose catabolic process"/>
    <property type="evidence" value="ECO:0007669"/>
    <property type="project" value="UniProtKB-UniRule"/>
</dbReference>
<feature type="binding site" evidence="9">
    <location>
        <begin position="10"/>
        <end position="12"/>
    </location>
    <ligand>
        <name>substrate</name>
    </ligand>
</feature>
<name>A0A7C9LV93_9DEIO</name>
<feature type="binding site" evidence="9">
    <location>
        <position position="240"/>
    </location>
    <ligand>
        <name>K(+)</name>
        <dbReference type="ChEBI" id="CHEBI:29103"/>
    </ligand>
</feature>
<sequence length="297" mass="29723">MGVLVVGSINADLTVTAPHIPAPGETVLGRELRVGPGGKGANQAVAAARAGARVSLVGAVGQDSFQANALRLLQAAGVNLSGVQVRPEATGVALITVSAGGENAITVASGANAALTPDDLPADLSLWTHLLLQQELPPDITLAAAQRAHAAGLHVTLNAAPSRERTPALLACTTHLIVNEHELAALAGEDKDVAEVARALLTAGPHAVTVTLGAQGSLTVTADGETHRLAAFPVTALDTTGAGDTFCGVLVARLAQGEALRSALHWAGVAAALTCTRPGAQAAMPDWAEVQQAGASD</sequence>
<dbReference type="Pfam" id="PF00294">
    <property type="entry name" value="PfkB"/>
    <property type="match status" value="1"/>
</dbReference>
<feature type="binding site" evidence="9">
    <location>
        <position position="179"/>
    </location>
    <ligand>
        <name>ATP</name>
        <dbReference type="ChEBI" id="CHEBI:30616"/>
    </ligand>
</feature>
<keyword evidence="1 9" id="KW-0808">Transferase</keyword>
<dbReference type="GO" id="GO:0005829">
    <property type="term" value="C:cytosol"/>
    <property type="evidence" value="ECO:0007669"/>
    <property type="project" value="TreeGrafter"/>
</dbReference>
<dbReference type="EC" id="2.7.1.15" evidence="9"/>
<feature type="binding site" evidence="9">
    <location>
        <begin position="243"/>
        <end position="244"/>
    </location>
    <ligand>
        <name>ATP</name>
        <dbReference type="ChEBI" id="CHEBI:30616"/>
    </ligand>
</feature>
<keyword evidence="5 9" id="KW-0067">ATP-binding</keyword>
<comment type="subunit">
    <text evidence="9">Homodimer.</text>
</comment>
<comment type="pathway">
    <text evidence="9">Carbohydrate metabolism; D-ribose degradation; D-ribose 5-phosphate from beta-D-ribopyranose: step 2/2.</text>
</comment>
<evidence type="ECO:0000259" key="10">
    <source>
        <dbReference type="Pfam" id="PF00294"/>
    </source>
</evidence>
<evidence type="ECO:0000256" key="1">
    <source>
        <dbReference type="ARBA" id="ARBA00022679"/>
    </source>
</evidence>
<dbReference type="Gene3D" id="3.40.1190.20">
    <property type="match status" value="1"/>
</dbReference>
<feature type="binding site" evidence="9">
    <location>
        <position position="244"/>
    </location>
    <ligand>
        <name>substrate</name>
    </ligand>
</feature>
<dbReference type="PRINTS" id="PR00990">
    <property type="entry name" value="RIBOKINASE"/>
</dbReference>
<dbReference type="InterPro" id="IPR002139">
    <property type="entry name" value="Ribo/fructo_kinase"/>
</dbReference>
<keyword evidence="4 9" id="KW-0418">Kinase</keyword>
<dbReference type="CDD" id="cd01174">
    <property type="entry name" value="ribokinase"/>
    <property type="match status" value="1"/>
</dbReference>
<feature type="binding site" evidence="9">
    <location>
        <position position="274"/>
    </location>
    <ligand>
        <name>K(+)</name>
        <dbReference type="ChEBI" id="CHEBI:29103"/>
    </ligand>
</feature>
<keyword evidence="9" id="KW-0963">Cytoplasm</keyword>
<keyword evidence="6 9" id="KW-0460">Magnesium</keyword>
<comment type="catalytic activity">
    <reaction evidence="9">
        <text>D-ribose + ATP = D-ribose 5-phosphate + ADP + H(+)</text>
        <dbReference type="Rhea" id="RHEA:13697"/>
        <dbReference type="ChEBI" id="CHEBI:15378"/>
        <dbReference type="ChEBI" id="CHEBI:30616"/>
        <dbReference type="ChEBI" id="CHEBI:47013"/>
        <dbReference type="ChEBI" id="CHEBI:78346"/>
        <dbReference type="ChEBI" id="CHEBI:456216"/>
        <dbReference type="EC" id="2.7.1.15"/>
    </reaction>
</comment>
<evidence type="ECO:0000313" key="12">
    <source>
        <dbReference type="Proteomes" id="UP000483286"/>
    </source>
</evidence>
<dbReference type="InterPro" id="IPR011877">
    <property type="entry name" value="Ribokinase"/>
</dbReference>
<dbReference type="Proteomes" id="UP000483286">
    <property type="component" value="Unassembled WGS sequence"/>
</dbReference>
<dbReference type="AlphaFoldDB" id="A0A7C9LV93"/>
<dbReference type="PANTHER" id="PTHR10584:SF166">
    <property type="entry name" value="RIBOKINASE"/>
    <property type="match status" value="1"/>
</dbReference>
<evidence type="ECO:0000256" key="6">
    <source>
        <dbReference type="ARBA" id="ARBA00022842"/>
    </source>
</evidence>
<feature type="binding site" evidence="9">
    <location>
        <begin position="211"/>
        <end position="216"/>
    </location>
    <ligand>
        <name>ATP</name>
        <dbReference type="ChEBI" id="CHEBI:30616"/>
    </ligand>
</feature>
<keyword evidence="3 9" id="KW-0547">Nucleotide-binding</keyword>
<dbReference type="RefSeq" id="WP_369409369.1">
    <property type="nucleotide sequence ID" value="NZ_WQLB01000019.1"/>
</dbReference>
<dbReference type="EMBL" id="WQLB01000019">
    <property type="protein sequence ID" value="MVN87800.1"/>
    <property type="molecule type" value="Genomic_DNA"/>
</dbReference>
<feature type="binding site" evidence="9">
    <location>
        <position position="277"/>
    </location>
    <ligand>
        <name>K(+)</name>
        <dbReference type="ChEBI" id="CHEBI:29103"/>
    </ligand>
</feature>
<dbReference type="HAMAP" id="MF_01987">
    <property type="entry name" value="Ribokinase"/>
    <property type="match status" value="1"/>
</dbReference>
<feature type="domain" description="Carbohydrate kinase PfkB" evidence="10">
    <location>
        <begin position="3"/>
        <end position="286"/>
    </location>
</feature>
<comment type="cofactor">
    <cofactor evidence="9">
        <name>Mg(2+)</name>
        <dbReference type="ChEBI" id="CHEBI:18420"/>
    </cofactor>
    <text evidence="9">Requires a divalent cation, most likely magnesium in vivo, as an electrophilic catalyst to aid phosphoryl group transfer. It is the chelate of the metal and the nucleotide that is the actual substrate.</text>
</comment>